<proteinExistence type="predicted"/>
<dbReference type="Proteomes" id="UP000182248">
    <property type="component" value="Unassembled WGS sequence"/>
</dbReference>
<dbReference type="Gene3D" id="3.40.50.300">
    <property type="entry name" value="P-loop containing nucleotide triphosphate hydrolases"/>
    <property type="match status" value="1"/>
</dbReference>
<evidence type="ECO:0000313" key="1">
    <source>
        <dbReference type="EMBL" id="SFW74044.1"/>
    </source>
</evidence>
<gene>
    <name evidence="1" type="ORF">SAMN02927921_03844</name>
</gene>
<protein>
    <submittedName>
        <fullName evidence="1">Adenylate kinase</fullName>
    </submittedName>
</protein>
<dbReference type="PANTHER" id="PTHR37816">
    <property type="entry name" value="YALI0E33011P"/>
    <property type="match status" value="1"/>
</dbReference>
<reference evidence="1 2" key="1">
    <citation type="submission" date="2016-11" db="EMBL/GenBank/DDBJ databases">
        <authorList>
            <person name="Jaros S."/>
            <person name="Januszkiewicz K."/>
            <person name="Wedrychowicz H."/>
        </authorList>
    </citation>
    <scope>NUCLEOTIDE SEQUENCE [LARGE SCALE GENOMIC DNA]</scope>
    <source>
        <strain evidence="1 2">CGMCC 1.12145</strain>
    </source>
</reference>
<dbReference type="STRING" id="1150368.SAMN02927921_03844"/>
<dbReference type="NCBIfam" id="NF004861">
    <property type="entry name" value="PRK06217.1"/>
    <property type="match status" value="1"/>
</dbReference>
<dbReference type="GO" id="GO:0016301">
    <property type="term" value="F:kinase activity"/>
    <property type="evidence" value="ECO:0007669"/>
    <property type="project" value="UniProtKB-KW"/>
</dbReference>
<dbReference type="AlphaFoldDB" id="A0A1K1RQH2"/>
<dbReference type="InterPro" id="IPR052922">
    <property type="entry name" value="Cytidylate_Kinase-2"/>
</dbReference>
<accession>A0A1K1RQH2</accession>
<evidence type="ECO:0000313" key="2">
    <source>
        <dbReference type="Proteomes" id="UP000182248"/>
    </source>
</evidence>
<dbReference type="InterPro" id="IPR027417">
    <property type="entry name" value="P-loop_NTPase"/>
</dbReference>
<dbReference type="OrthoDB" id="9813917at2"/>
<keyword evidence="1" id="KW-0418">Kinase</keyword>
<dbReference type="EMBL" id="FPJE01000031">
    <property type="protein sequence ID" value="SFW74044.1"/>
    <property type="molecule type" value="Genomic_DNA"/>
</dbReference>
<dbReference type="SUPFAM" id="SSF52540">
    <property type="entry name" value="P-loop containing nucleoside triphosphate hydrolases"/>
    <property type="match status" value="1"/>
</dbReference>
<name>A0A1K1RQH2_9FLAO</name>
<dbReference type="Pfam" id="PF13238">
    <property type="entry name" value="AAA_18"/>
    <property type="match status" value="1"/>
</dbReference>
<keyword evidence="1" id="KW-0808">Transferase</keyword>
<keyword evidence="2" id="KW-1185">Reference proteome</keyword>
<dbReference type="PANTHER" id="PTHR37816:SF2">
    <property type="entry name" value="DNA TOPOLOGY MODULATION PROTEIN FLAR-RELATED PROTEIN"/>
    <property type="match status" value="1"/>
</dbReference>
<sequence length="184" mass="21561">MKILLFGASGSGTTTLGKEIEKRTDFRHLDVDDYYWKRTTPPYREKIPLAERNENLKADFNASANVVLSGSMVSWGKEWETVFDLAVFIRLENNERMRRLKKREAQRYGEKLLTDEKTRQNSVAFLEWAAQYENPDFEGRSLKLHQAWMTILHCNILILNGKTDLNDNVEKVLTEITSYRKRNL</sequence>
<organism evidence="1 2">
    <name type="scientific">Sinomicrobium oceani</name>
    <dbReference type="NCBI Taxonomy" id="1150368"/>
    <lineage>
        <taxon>Bacteria</taxon>
        <taxon>Pseudomonadati</taxon>
        <taxon>Bacteroidota</taxon>
        <taxon>Flavobacteriia</taxon>
        <taxon>Flavobacteriales</taxon>
        <taxon>Flavobacteriaceae</taxon>
        <taxon>Sinomicrobium</taxon>
    </lineage>
</organism>